<evidence type="ECO:0000313" key="3">
    <source>
        <dbReference type="Proteomes" id="UP000194204"/>
    </source>
</evidence>
<dbReference type="NCBIfam" id="NF006098">
    <property type="entry name" value="PRK08250.1"/>
    <property type="match status" value="1"/>
</dbReference>
<dbReference type="InterPro" id="IPR044992">
    <property type="entry name" value="ChyE-like"/>
</dbReference>
<reference evidence="2 3" key="1">
    <citation type="submission" date="2017-01" db="EMBL/GenBank/DDBJ databases">
        <title>Deconstructing symbiosis and pathogenesis requirements using a combined genomic-metabolomic approach.</title>
        <authorList>
            <person name="Tobias N.J."/>
            <person name="Wolff H."/>
            <person name="Djahanschiri B."/>
            <person name="Ebersberger I."/>
            <person name="Bode H.B."/>
        </authorList>
    </citation>
    <scope>NUCLEOTIDE SEQUENCE [LARGE SCALE GENOMIC DNA]</scope>
    <source>
        <strain evidence="2 3">DSM 4764</strain>
    </source>
</reference>
<organism evidence="2 3">
    <name type="scientific">Xenorhabdus beddingii</name>
    <dbReference type="NCBI Taxonomy" id="40578"/>
    <lineage>
        <taxon>Bacteria</taxon>
        <taxon>Pseudomonadati</taxon>
        <taxon>Pseudomonadota</taxon>
        <taxon>Gammaproteobacteria</taxon>
        <taxon>Enterobacterales</taxon>
        <taxon>Morganellaceae</taxon>
        <taxon>Xenorhabdus</taxon>
    </lineage>
</organism>
<dbReference type="InterPro" id="IPR029062">
    <property type="entry name" value="Class_I_gatase-like"/>
</dbReference>
<dbReference type="AlphaFoldDB" id="A0A1Y2SRI7"/>
<proteinExistence type="predicted"/>
<dbReference type="STRING" id="40578.Xbed_00014"/>
<dbReference type="SUPFAM" id="SSF52317">
    <property type="entry name" value="Class I glutamine amidotransferase-like"/>
    <property type="match status" value="1"/>
</dbReference>
<gene>
    <name evidence="2" type="ORF">Xbed_00014</name>
</gene>
<dbReference type="PROSITE" id="PS51273">
    <property type="entry name" value="GATASE_TYPE_1"/>
    <property type="match status" value="1"/>
</dbReference>
<dbReference type="EC" id="6.3.5.2" evidence="2"/>
<keyword evidence="2" id="KW-0315">Glutamine amidotransferase</keyword>
<name>A0A1Y2SRI7_9GAMM</name>
<protein>
    <submittedName>
        <fullName evidence="2">Glutamine amidotransferase</fullName>
        <ecNumber evidence="2">6.3.5.2</ecNumber>
    </submittedName>
</protein>
<evidence type="ECO:0000313" key="2">
    <source>
        <dbReference type="EMBL" id="OTA21768.1"/>
    </source>
</evidence>
<dbReference type="PANTHER" id="PTHR42695:SF5">
    <property type="entry name" value="GLUTAMINE AMIDOTRANSFERASE YLR126C-RELATED"/>
    <property type="match status" value="1"/>
</dbReference>
<dbReference type="OrthoDB" id="9813383at2"/>
<dbReference type="GO" id="GO:0016740">
    <property type="term" value="F:transferase activity"/>
    <property type="evidence" value="ECO:0007669"/>
    <property type="project" value="UniProtKB-KW"/>
</dbReference>
<dbReference type="Gene3D" id="3.40.50.880">
    <property type="match status" value="1"/>
</dbReference>
<dbReference type="PANTHER" id="PTHR42695">
    <property type="entry name" value="GLUTAMINE AMIDOTRANSFERASE YLR126C-RELATED"/>
    <property type="match status" value="1"/>
</dbReference>
<accession>A0A1Y2SRI7</accession>
<dbReference type="InterPro" id="IPR017926">
    <property type="entry name" value="GATASE"/>
</dbReference>
<keyword evidence="3" id="KW-1185">Reference proteome</keyword>
<dbReference type="CDD" id="cd01741">
    <property type="entry name" value="GATase1_1"/>
    <property type="match status" value="1"/>
</dbReference>
<dbReference type="RefSeq" id="WP_086110921.1">
    <property type="nucleotide sequence ID" value="NZ_CAWNHF010000001.1"/>
</dbReference>
<feature type="domain" description="Glutamine amidotransferase" evidence="1">
    <location>
        <begin position="23"/>
        <end position="184"/>
    </location>
</feature>
<comment type="caution">
    <text evidence="2">The sequence shown here is derived from an EMBL/GenBank/DDBJ whole genome shotgun (WGS) entry which is preliminary data.</text>
</comment>
<dbReference type="Proteomes" id="UP000194204">
    <property type="component" value="Unassembled WGS sequence"/>
</dbReference>
<keyword evidence="2" id="KW-0436">Ligase</keyword>
<dbReference type="GO" id="GO:0003922">
    <property type="term" value="F:GMP synthase (glutamine-hydrolyzing) activity"/>
    <property type="evidence" value="ECO:0007669"/>
    <property type="project" value="UniProtKB-EC"/>
</dbReference>
<sequence>MRVHFVVHEYFEAPGAYEDWANKRGYQTTFSRVYQGDKLPDTVEDFDFLIVMGGPQSPDTTIAECAHFDSEAEKQLIVKSVASNKAVVGICLGAQLTGVALGAPFEHSPEKEIGKYPITLTTEGAKNDKFTHFGETLEVGHWHNDMPGLTPDAKIIAFSEGCPRQIIEYSDIVYGFQCHMELTQDVVELLIKHSKKDLNEAAEYKFVQTPDILRSHDYSEMNNYLFVFLDKLTAAYLEKTEWLRNNIEELDGYPLN</sequence>
<evidence type="ECO:0000259" key="1">
    <source>
        <dbReference type="Pfam" id="PF00117"/>
    </source>
</evidence>
<dbReference type="EMBL" id="MUBK01000001">
    <property type="protein sequence ID" value="OTA21768.1"/>
    <property type="molecule type" value="Genomic_DNA"/>
</dbReference>
<dbReference type="Pfam" id="PF00117">
    <property type="entry name" value="GATase"/>
    <property type="match status" value="1"/>
</dbReference>
<dbReference type="FunFam" id="3.40.50.880:FF:000033">
    <property type="entry name" value="Glutamine amidotransferase class-I"/>
    <property type="match status" value="1"/>
</dbReference>
<keyword evidence="2" id="KW-0808">Transferase</keyword>
<dbReference type="GO" id="GO:0005829">
    <property type="term" value="C:cytosol"/>
    <property type="evidence" value="ECO:0007669"/>
    <property type="project" value="TreeGrafter"/>
</dbReference>